<organism evidence="2 3">
    <name type="scientific">Ancylostoma duodenale</name>
    <dbReference type="NCBI Taxonomy" id="51022"/>
    <lineage>
        <taxon>Eukaryota</taxon>
        <taxon>Metazoa</taxon>
        <taxon>Ecdysozoa</taxon>
        <taxon>Nematoda</taxon>
        <taxon>Chromadorea</taxon>
        <taxon>Rhabditida</taxon>
        <taxon>Rhabditina</taxon>
        <taxon>Rhabditomorpha</taxon>
        <taxon>Strongyloidea</taxon>
        <taxon>Ancylostomatidae</taxon>
        <taxon>Ancylostomatinae</taxon>
        <taxon>Ancylostoma</taxon>
    </lineage>
</organism>
<proteinExistence type="predicted"/>
<keyword evidence="3" id="KW-1185">Reference proteome</keyword>
<dbReference type="EMBL" id="KN771976">
    <property type="protein sequence ID" value="KIH45582.1"/>
    <property type="molecule type" value="Genomic_DNA"/>
</dbReference>
<dbReference type="AlphaFoldDB" id="A0A0C2C7F2"/>
<name>A0A0C2C7F2_9BILA</name>
<evidence type="ECO:0000313" key="3">
    <source>
        <dbReference type="Proteomes" id="UP000054047"/>
    </source>
</evidence>
<protein>
    <submittedName>
        <fullName evidence="2">Uncharacterized protein</fullName>
    </submittedName>
</protein>
<dbReference type="OrthoDB" id="5850675at2759"/>
<feature type="signal peptide" evidence="1">
    <location>
        <begin position="1"/>
        <end position="24"/>
    </location>
</feature>
<reference evidence="2 3" key="1">
    <citation type="submission" date="2013-12" db="EMBL/GenBank/DDBJ databases">
        <title>Draft genome of the parsitic nematode Ancylostoma duodenale.</title>
        <authorList>
            <person name="Mitreva M."/>
        </authorList>
    </citation>
    <scope>NUCLEOTIDE SEQUENCE [LARGE SCALE GENOMIC DNA]</scope>
    <source>
        <strain evidence="2 3">Zhejiang</strain>
    </source>
</reference>
<gene>
    <name evidence="2" type="ORF">ANCDUO_24377</name>
</gene>
<evidence type="ECO:0000313" key="2">
    <source>
        <dbReference type="EMBL" id="KIH45582.1"/>
    </source>
</evidence>
<dbReference type="Proteomes" id="UP000054047">
    <property type="component" value="Unassembled WGS sequence"/>
</dbReference>
<sequence>MEGMTYNSLIAFTVCLGLFGYCAIQEEVNPDSKWAGIFRGLTREPLKWLGADKLETKPRPGLSAHQRYSMRSLEV</sequence>
<accession>A0A0C2C7F2</accession>
<feature type="chain" id="PRO_5002163482" evidence="1">
    <location>
        <begin position="25"/>
        <end position="75"/>
    </location>
</feature>
<keyword evidence="1" id="KW-0732">Signal</keyword>
<evidence type="ECO:0000256" key="1">
    <source>
        <dbReference type="SAM" id="SignalP"/>
    </source>
</evidence>